<dbReference type="Proteomes" id="UP001218188">
    <property type="component" value="Unassembled WGS sequence"/>
</dbReference>
<name>A0AAD6SP82_9AGAR</name>
<accession>A0AAD6SP82</accession>
<dbReference type="EMBL" id="JARJCM010000103">
    <property type="protein sequence ID" value="KAJ7029292.1"/>
    <property type="molecule type" value="Genomic_DNA"/>
</dbReference>
<dbReference type="InterPro" id="IPR045469">
    <property type="entry name" value="Nis1"/>
</dbReference>
<gene>
    <name evidence="2" type="ORF">C8F04DRAFT_1288869</name>
</gene>
<evidence type="ECO:0000313" key="3">
    <source>
        <dbReference type="Proteomes" id="UP001218188"/>
    </source>
</evidence>
<sequence>MKFILNILGISSLYIATVWAQRSFNGSPAPSATIDFGSQLTVQVVRPNSIEGGIEVGIAIALLGCPTNQEAVCPSPTGQLGEILFTGQFAPTSQAMAQIYENFTVAVPPAANFDGATGRAQLAVVRLYLIGAGPAPNLESSTSR</sequence>
<comment type="caution">
    <text evidence="2">The sequence shown here is derived from an EMBL/GenBank/DDBJ whole genome shotgun (WGS) entry which is preliminary data.</text>
</comment>
<organism evidence="2 3">
    <name type="scientific">Mycena alexandri</name>
    <dbReference type="NCBI Taxonomy" id="1745969"/>
    <lineage>
        <taxon>Eukaryota</taxon>
        <taxon>Fungi</taxon>
        <taxon>Dikarya</taxon>
        <taxon>Basidiomycota</taxon>
        <taxon>Agaricomycotina</taxon>
        <taxon>Agaricomycetes</taxon>
        <taxon>Agaricomycetidae</taxon>
        <taxon>Agaricales</taxon>
        <taxon>Marasmiineae</taxon>
        <taxon>Mycenaceae</taxon>
        <taxon>Mycena</taxon>
    </lineage>
</organism>
<dbReference type="AlphaFoldDB" id="A0AAD6SP82"/>
<dbReference type="Pfam" id="PF19271">
    <property type="entry name" value="Nis1"/>
    <property type="match status" value="1"/>
</dbReference>
<reference evidence="2" key="1">
    <citation type="submission" date="2023-03" db="EMBL/GenBank/DDBJ databases">
        <title>Massive genome expansion in bonnet fungi (Mycena s.s.) driven by repeated elements and novel gene families across ecological guilds.</title>
        <authorList>
            <consortium name="Lawrence Berkeley National Laboratory"/>
            <person name="Harder C.B."/>
            <person name="Miyauchi S."/>
            <person name="Viragh M."/>
            <person name="Kuo A."/>
            <person name="Thoen E."/>
            <person name="Andreopoulos B."/>
            <person name="Lu D."/>
            <person name="Skrede I."/>
            <person name="Drula E."/>
            <person name="Henrissat B."/>
            <person name="Morin E."/>
            <person name="Kohler A."/>
            <person name="Barry K."/>
            <person name="LaButti K."/>
            <person name="Morin E."/>
            <person name="Salamov A."/>
            <person name="Lipzen A."/>
            <person name="Mereny Z."/>
            <person name="Hegedus B."/>
            <person name="Baldrian P."/>
            <person name="Stursova M."/>
            <person name="Weitz H."/>
            <person name="Taylor A."/>
            <person name="Grigoriev I.V."/>
            <person name="Nagy L.G."/>
            <person name="Martin F."/>
            <person name="Kauserud H."/>
        </authorList>
    </citation>
    <scope>NUCLEOTIDE SEQUENCE</scope>
    <source>
        <strain evidence="2">CBHHK200</strain>
    </source>
</reference>
<keyword evidence="1" id="KW-0732">Signal</keyword>
<keyword evidence="3" id="KW-1185">Reference proteome</keyword>
<proteinExistence type="predicted"/>
<feature type="chain" id="PRO_5042210874" evidence="1">
    <location>
        <begin position="21"/>
        <end position="144"/>
    </location>
</feature>
<feature type="signal peptide" evidence="1">
    <location>
        <begin position="1"/>
        <end position="20"/>
    </location>
</feature>
<evidence type="ECO:0000313" key="2">
    <source>
        <dbReference type="EMBL" id="KAJ7029292.1"/>
    </source>
</evidence>
<evidence type="ECO:0000256" key="1">
    <source>
        <dbReference type="SAM" id="SignalP"/>
    </source>
</evidence>
<protein>
    <submittedName>
        <fullName evidence="2">Uncharacterized protein</fullName>
    </submittedName>
</protein>